<feature type="domain" description="Nitrite/sulphite reductase 4Fe-4S" evidence="13">
    <location>
        <begin position="408"/>
        <end position="519"/>
    </location>
</feature>
<dbReference type="Proteomes" id="UP001174909">
    <property type="component" value="Unassembled WGS sequence"/>
</dbReference>
<sequence length="525" mass="58260">MATESLAPFNADAISPDEVRSIEIYEMQLGRVQAGQMPEEIFLEFRLRHGVYGQRDNGSQMIRVKIPFGGLSAAQTEMLADVAEEFSDNIIHITTRQDVQYHYVDINNTPELMRRLASVGITTKEACGNVVRNVTACPLSGVCNDEPFDVTPHSKALSAFLLGHQDTQDFGRKFKIAFSGCHEHACGLGYMHDIGAVAAIKEVDGKPKRGFKLLVGGGLGAVPHQAKVLTSLYLKRNCYRFRKRLQRCSLAWARRKNRNKARMKFVVAKLGIEEFRRLVLEEREQLRHDPAWTAYLDDLNAYDEAPLKPPTQLNGASKPEGFDAWHATNVRPQRQPGYAWVNITLPLGDITADQARALADISRKYVKDTIRTTVEQNLVLRWVSMSDLPALYQELKAIGLGESGAESTVDITACPGTDSCKLGISSSRGLAAHLRNYFLETGVNEEIQDLRIKISGCPNSCGQHHVANIGFFGSSRRMGKHIAPYYQLILGGHAIENGSAYGLAAGKIHGKNIPQFIEHFDREVS</sequence>
<evidence type="ECO:0000256" key="1">
    <source>
        <dbReference type="ARBA" id="ARBA00001929"/>
    </source>
</evidence>
<keyword evidence="6" id="KW-0479">Metal-binding</keyword>
<dbReference type="EMBL" id="CASHTH010001080">
    <property type="protein sequence ID" value="CAI8011089.1"/>
    <property type="molecule type" value="Genomic_DNA"/>
</dbReference>
<dbReference type="SUPFAM" id="SSF56014">
    <property type="entry name" value="Nitrite and sulphite reductase 4Fe-4S domain-like"/>
    <property type="match status" value="2"/>
</dbReference>
<comment type="catalytic activity">
    <reaction evidence="12">
        <text>6 oxidized [2Fe-2S]-[ferredoxin] + NH4(+) + 2 H2O = nitrite + 6 reduced [2Fe-2S]-[ferredoxin] + 8 H(+)</text>
        <dbReference type="Rhea" id="RHEA:18041"/>
        <dbReference type="Rhea" id="RHEA-COMP:10000"/>
        <dbReference type="Rhea" id="RHEA-COMP:10001"/>
        <dbReference type="ChEBI" id="CHEBI:15377"/>
        <dbReference type="ChEBI" id="CHEBI:15378"/>
        <dbReference type="ChEBI" id="CHEBI:16301"/>
        <dbReference type="ChEBI" id="CHEBI:28938"/>
        <dbReference type="ChEBI" id="CHEBI:33737"/>
        <dbReference type="ChEBI" id="CHEBI:33738"/>
        <dbReference type="EC" id="1.7.7.1"/>
    </reaction>
</comment>
<evidence type="ECO:0000256" key="12">
    <source>
        <dbReference type="ARBA" id="ARBA00048538"/>
    </source>
</evidence>
<evidence type="ECO:0000256" key="3">
    <source>
        <dbReference type="ARBA" id="ARBA00010429"/>
    </source>
</evidence>
<keyword evidence="5" id="KW-0349">Heme</keyword>
<evidence type="ECO:0000313" key="16">
    <source>
        <dbReference type="Proteomes" id="UP001174909"/>
    </source>
</evidence>
<dbReference type="Gene3D" id="3.30.413.10">
    <property type="entry name" value="Sulfite Reductase Hemoprotein, domain 1"/>
    <property type="match status" value="2"/>
</dbReference>
<organism evidence="15 16">
    <name type="scientific">Geodia barretti</name>
    <name type="common">Barrett's horny sponge</name>
    <dbReference type="NCBI Taxonomy" id="519541"/>
    <lineage>
        <taxon>Eukaryota</taxon>
        <taxon>Metazoa</taxon>
        <taxon>Porifera</taxon>
        <taxon>Demospongiae</taxon>
        <taxon>Heteroscleromorpha</taxon>
        <taxon>Tetractinellida</taxon>
        <taxon>Astrophorina</taxon>
        <taxon>Geodiidae</taxon>
        <taxon>Geodia</taxon>
    </lineage>
</organism>
<comment type="pathway">
    <text evidence="2">Nitrogen metabolism; nitrate reduction (assimilation).</text>
</comment>
<dbReference type="SUPFAM" id="SSF55124">
    <property type="entry name" value="Nitrite/Sulfite reductase N-terminal domain-like"/>
    <property type="match status" value="2"/>
</dbReference>
<dbReference type="InterPro" id="IPR006067">
    <property type="entry name" value="NO2/SO3_Rdtase_4Fe4S_dom"/>
</dbReference>
<comment type="caution">
    <text evidence="15">The sequence shown here is derived from an EMBL/GenBank/DDBJ whole genome shotgun (WGS) entry which is preliminary data.</text>
</comment>
<evidence type="ECO:0000256" key="9">
    <source>
        <dbReference type="ARBA" id="ARBA00023014"/>
    </source>
</evidence>
<dbReference type="Pfam" id="PF01077">
    <property type="entry name" value="NIR_SIR"/>
    <property type="match status" value="2"/>
</dbReference>
<evidence type="ECO:0000256" key="2">
    <source>
        <dbReference type="ARBA" id="ARBA00005096"/>
    </source>
</evidence>
<name>A0AA35RH41_GEOBA</name>
<dbReference type="GO" id="GO:0046872">
    <property type="term" value="F:metal ion binding"/>
    <property type="evidence" value="ECO:0007669"/>
    <property type="project" value="UniProtKB-KW"/>
</dbReference>
<dbReference type="InterPro" id="IPR005117">
    <property type="entry name" value="NiRdtase/SiRdtase_haem-b_fer"/>
</dbReference>
<gene>
    <name evidence="15" type="ORF">GBAR_LOCUS7217</name>
</gene>
<evidence type="ECO:0000259" key="14">
    <source>
        <dbReference type="Pfam" id="PF03460"/>
    </source>
</evidence>
<evidence type="ECO:0000256" key="8">
    <source>
        <dbReference type="ARBA" id="ARBA00023004"/>
    </source>
</evidence>
<dbReference type="GO" id="GO:0048307">
    <property type="term" value="F:ferredoxin-nitrite reductase activity"/>
    <property type="evidence" value="ECO:0007669"/>
    <property type="project" value="UniProtKB-EC"/>
</dbReference>
<dbReference type="Gene3D" id="3.90.480.10">
    <property type="entry name" value="Sulfite Reductase Hemoprotein,Domain 2"/>
    <property type="match status" value="1"/>
</dbReference>
<keyword evidence="16" id="KW-1185">Reference proteome</keyword>
<feature type="domain" description="Nitrite/Sulfite reductase ferredoxin-like" evidence="14">
    <location>
        <begin position="331"/>
        <end position="397"/>
    </location>
</feature>
<evidence type="ECO:0000256" key="6">
    <source>
        <dbReference type="ARBA" id="ARBA00022723"/>
    </source>
</evidence>
<accession>A0AA35RH41</accession>
<dbReference type="PANTHER" id="PTHR32439">
    <property type="entry name" value="FERREDOXIN--NITRITE REDUCTASE, CHLOROPLASTIC"/>
    <property type="match status" value="1"/>
</dbReference>
<keyword evidence="7" id="KW-0560">Oxidoreductase</keyword>
<feature type="domain" description="Nitrite/Sulfite reductase ferredoxin-like" evidence="14">
    <location>
        <begin position="52"/>
        <end position="118"/>
    </location>
</feature>
<dbReference type="Pfam" id="PF03460">
    <property type="entry name" value="NIR_SIR_ferr"/>
    <property type="match status" value="2"/>
</dbReference>
<dbReference type="PANTHER" id="PTHR32439:SF9">
    <property type="entry name" value="BLR3264 PROTEIN"/>
    <property type="match status" value="1"/>
</dbReference>
<reference evidence="15" key="1">
    <citation type="submission" date="2023-03" db="EMBL/GenBank/DDBJ databases">
        <authorList>
            <person name="Steffen K."/>
            <person name="Cardenas P."/>
        </authorList>
    </citation>
    <scope>NUCLEOTIDE SEQUENCE</scope>
</reference>
<feature type="domain" description="Nitrite/sulphite reductase 4Fe-4S" evidence="13">
    <location>
        <begin position="127"/>
        <end position="283"/>
    </location>
</feature>
<dbReference type="InterPro" id="IPR036136">
    <property type="entry name" value="Nit/Sulf_reduc_fer-like_dom_sf"/>
</dbReference>
<evidence type="ECO:0000313" key="15">
    <source>
        <dbReference type="EMBL" id="CAI8011089.1"/>
    </source>
</evidence>
<evidence type="ECO:0000256" key="10">
    <source>
        <dbReference type="ARBA" id="ARBA00038893"/>
    </source>
</evidence>
<keyword evidence="8" id="KW-0408">Iron</keyword>
<dbReference type="GO" id="GO:0020037">
    <property type="term" value="F:heme binding"/>
    <property type="evidence" value="ECO:0007669"/>
    <property type="project" value="InterPro"/>
</dbReference>
<evidence type="ECO:0000256" key="11">
    <source>
        <dbReference type="ARBA" id="ARBA00040459"/>
    </source>
</evidence>
<evidence type="ECO:0000256" key="5">
    <source>
        <dbReference type="ARBA" id="ARBA00022617"/>
    </source>
</evidence>
<evidence type="ECO:0000256" key="4">
    <source>
        <dbReference type="ARBA" id="ARBA00022485"/>
    </source>
</evidence>
<dbReference type="AlphaFoldDB" id="A0AA35RH41"/>
<dbReference type="PRINTS" id="PR00397">
    <property type="entry name" value="SIROHAEM"/>
</dbReference>
<evidence type="ECO:0000256" key="7">
    <source>
        <dbReference type="ARBA" id="ARBA00023002"/>
    </source>
</evidence>
<protein>
    <recommendedName>
        <fullName evidence="11">Ferredoxin--nitrite reductase, chloroplastic</fullName>
        <ecNumber evidence="10">1.7.7.1</ecNumber>
    </recommendedName>
</protein>
<dbReference type="InterPro" id="IPR045854">
    <property type="entry name" value="NO2/SO3_Rdtase_4Fe4S_sf"/>
</dbReference>
<keyword evidence="4" id="KW-0004">4Fe-4S</keyword>
<dbReference type="InterPro" id="IPR006066">
    <property type="entry name" value="NO2/SO3_Rdtase_FeS/sirohaem_BS"/>
</dbReference>
<comment type="cofactor">
    <cofactor evidence="1">
        <name>siroheme</name>
        <dbReference type="ChEBI" id="CHEBI:60052"/>
    </cofactor>
</comment>
<keyword evidence="9" id="KW-0411">Iron-sulfur</keyword>
<proteinExistence type="inferred from homology"/>
<dbReference type="EC" id="1.7.7.1" evidence="10"/>
<comment type="similarity">
    <text evidence="3">Belongs to the nitrite and sulfite reductase 4Fe-4S domain family.</text>
</comment>
<dbReference type="GO" id="GO:0051539">
    <property type="term" value="F:4 iron, 4 sulfur cluster binding"/>
    <property type="evidence" value="ECO:0007669"/>
    <property type="project" value="UniProtKB-KW"/>
</dbReference>
<dbReference type="InterPro" id="IPR051329">
    <property type="entry name" value="NIR_SIR_4Fe-4S"/>
</dbReference>
<evidence type="ECO:0000259" key="13">
    <source>
        <dbReference type="Pfam" id="PF01077"/>
    </source>
</evidence>